<dbReference type="Proteomes" id="UP000230390">
    <property type="component" value="Unassembled WGS sequence"/>
</dbReference>
<sequence>MSARTTAPAGNEKGSALDIALDAMNASDLGMSILDELHTIFKTIEASAQVGDVSRDEMLARLRTVERFARLAVHFADERMETFSFYRDQAHEVVAALRAAS</sequence>
<evidence type="ECO:0000313" key="2">
    <source>
        <dbReference type="Proteomes" id="UP000230390"/>
    </source>
</evidence>
<protein>
    <submittedName>
        <fullName evidence="1">Uncharacterized protein</fullName>
    </submittedName>
</protein>
<dbReference type="AlphaFoldDB" id="A0A2G8TCV6"/>
<proteinExistence type="predicted"/>
<dbReference type="RefSeq" id="WP_099789979.1">
    <property type="nucleotide sequence ID" value="NZ_JBHLYV010000012.1"/>
</dbReference>
<name>A0A2G8TCV6_9BURK</name>
<dbReference type="EMBL" id="PDOC01000010">
    <property type="protein sequence ID" value="PIL43870.1"/>
    <property type="molecule type" value="Genomic_DNA"/>
</dbReference>
<accession>A0A2G8TCV6</accession>
<keyword evidence="2" id="KW-1185">Reference proteome</keyword>
<evidence type="ECO:0000313" key="1">
    <source>
        <dbReference type="EMBL" id="PIL43870.1"/>
    </source>
</evidence>
<organism evidence="1 2">
    <name type="scientific">Massilia eurypsychrophila</name>
    <dbReference type="NCBI Taxonomy" id="1485217"/>
    <lineage>
        <taxon>Bacteria</taxon>
        <taxon>Pseudomonadati</taxon>
        <taxon>Pseudomonadota</taxon>
        <taxon>Betaproteobacteria</taxon>
        <taxon>Burkholderiales</taxon>
        <taxon>Oxalobacteraceae</taxon>
        <taxon>Telluria group</taxon>
        <taxon>Massilia</taxon>
    </lineage>
</organism>
<comment type="caution">
    <text evidence="1">The sequence shown here is derived from an EMBL/GenBank/DDBJ whole genome shotgun (WGS) entry which is preliminary data.</text>
</comment>
<reference evidence="1 2" key="1">
    <citation type="submission" date="2017-10" db="EMBL/GenBank/DDBJ databases">
        <title>Massilia psychrophilum sp. nov., a novel purple-pigmented bacterium isolated from Tianshan glacier, Xinjiang Municipality, China.</title>
        <authorList>
            <person name="Wang H."/>
        </authorList>
    </citation>
    <scope>NUCLEOTIDE SEQUENCE [LARGE SCALE GENOMIC DNA]</scope>
    <source>
        <strain evidence="1 2">JCM 30074</strain>
    </source>
</reference>
<gene>
    <name evidence="1" type="ORF">CR105_16085</name>
</gene>